<proteinExistence type="predicted"/>
<dbReference type="GO" id="GO:0006913">
    <property type="term" value="P:nucleocytoplasmic transport"/>
    <property type="evidence" value="ECO:0007669"/>
    <property type="project" value="UniProtKB-UniRule"/>
</dbReference>
<dbReference type="Gene3D" id="3.10.450.50">
    <property type="match status" value="1"/>
</dbReference>
<evidence type="ECO:0000256" key="1">
    <source>
        <dbReference type="ARBA" id="ARBA00022448"/>
    </source>
</evidence>
<organism evidence="7 9">
    <name type="scientific">Amphibalanus amphitrite</name>
    <name type="common">Striped barnacle</name>
    <name type="synonym">Balanus amphitrite</name>
    <dbReference type="NCBI Taxonomy" id="1232801"/>
    <lineage>
        <taxon>Eukaryota</taxon>
        <taxon>Metazoa</taxon>
        <taxon>Ecdysozoa</taxon>
        <taxon>Arthropoda</taxon>
        <taxon>Crustacea</taxon>
        <taxon>Multicrustacea</taxon>
        <taxon>Cirripedia</taxon>
        <taxon>Thoracica</taxon>
        <taxon>Thoracicalcarea</taxon>
        <taxon>Balanomorpha</taxon>
        <taxon>Balanoidea</taxon>
        <taxon>Balanidae</taxon>
        <taxon>Amphibalaninae</taxon>
        <taxon>Amphibalanus</taxon>
    </lineage>
</organism>
<dbReference type="InterPro" id="IPR045875">
    <property type="entry name" value="NTF2"/>
</dbReference>
<evidence type="ECO:0000256" key="5">
    <source>
        <dbReference type="RuleBase" id="RU369002"/>
    </source>
</evidence>
<dbReference type="AlphaFoldDB" id="A0A6A4WHM5"/>
<accession>A0A6A4WHM5</accession>
<protein>
    <recommendedName>
        <fullName evidence="4">NTF2-related export protein</fullName>
    </recommendedName>
</protein>
<evidence type="ECO:0000256" key="3">
    <source>
        <dbReference type="ARBA" id="ARBA00023242"/>
    </source>
</evidence>
<name>A0A6A4WHM5_AMPAM</name>
<dbReference type="Proteomes" id="UP000440578">
    <property type="component" value="Unassembled WGS sequence"/>
</dbReference>
<evidence type="ECO:0000259" key="6">
    <source>
        <dbReference type="PROSITE" id="PS50177"/>
    </source>
</evidence>
<keyword evidence="5" id="KW-0963">Cytoplasm</keyword>
<evidence type="ECO:0000313" key="8">
    <source>
        <dbReference type="EMBL" id="KAF0310811.1"/>
    </source>
</evidence>
<evidence type="ECO:0000313" key="7">
    <source>
        <dbReference type="EMBL" id="KAF0306966.1"/>
    </source>
</evidence>
<evidence type="ECO:0000313" key="9">
    <source>
        <dbReference type="Proteomes" id="UP000440578"/>
    </source>
</evidence>
<sequence length="109" mass="12035">MSVLELKTLSKLYLDTGTLVWNGNSVTGADAIQAFLETLPTSEHTVICVDAQAVSSAAVDAQTTVLIVVSGQVRLKNTTRSFQQHFMLTAQERKWKVVTDCFRFQELVS</sequence>
<keyword evidence="3 5" id="KW-0539">Nucleus</keyword>
<keyword evidence="1 5" id="KW-0813">Transport</keyword>
<evidence type="ECO:0000256" key="4">
    <source>
        <dbReference type="ARBA" id="ARBA00070836"/>
    </source>
</evidence>
<dbReference type="FunFam" id="3.10.450.50:FF:000006">
    <property type="entry name" value="NTF2-related export protein 2 isoform 1"/>
    <property type="match status" value="1"/>
</dbReference>
<dbReference type="GO" id="GO:0005634">
    <property type="term" value="C:nucleus"/>
    <property type="evidence" value="ECO:0007669"/>
    <property type="project" value="UniProtKB-SubCell"/>
</dbReference>
<dbReference type="EMBL" id="VIIS01000619">
    <property type="protein sequence ID" value="KAF0306966.1"/>
    <property type="molecule type" value="Genomic_DNA"/>
</dbReference>
<dbReference type="InterPro" id="IPR018222">
    <property type="entry name" value="Nuclear_transport_factor_2_euk"/>
</dbReference>
<dbReference type="SUPFAM" id="SSF54427">
    <property type="entry name" value="NTF2-like"/>
    <property type="match status" value="1"/>
</dbReference>
<comment type="subcellular location">
    <subcellularLocation>
        <location evidence="5">Cytoplasm</location>
    </subcellularLocation>
    <subcellularLocation>
        <location evidence="5">Nucleus</location>
    </subcellularLocation>
</comment>
<dbReference type="EMBL" id="VIIS01000289">
    <property type="protein sequence ID" value="KAF0310811.1"/>
    <property type="molecule type" value="Genomic_DNA"/>
</dbReference>
<dbReference type="GO" id="GO:0005737">
    <property type="term" value="C:cytoplasm"/>
    <property type="evidence" value="ECO:0007669"/>
    <property type="project" value="UniProtKB-SubCell"/>
</dbReference>
<dbReference type="CDD" id="cd00780">
    <property type="entry name" value="NTF2"/>
    <property type="match status" value="1"/>
</dbReference>
<dbReference type="PROSITE" id="PS50177">
    <property type="entry name" value="NTF2_DOMAIN"/>
    <property type="match status" value="1"/>
</dbReference>
<comment type="function">
    <text evidence="5">Has a role in nuclear-cytoplasmic transport of proteins and mRNAs.</text>
</comment>
<keyword evidence="2 5" id="KW-0653">Protein transport</keyword>
<comment type="caution">
    <text evidence="7">The sequence shown here is derived from an EMBL/GenBank/DDBJ whole genome shotgun (WGS) entry which is preliminary data.</text>
</comment>
<gene>
    <name evidence="7" type="primary">NXT1_1</name>
    <name evidence="8" type="synonym">NXT1_0</name>
    <name evidence="8" type="ORF">FJT64_018291</name>
    <name evidence="7" type="ORF">FJT64_021621</name>
</gene>
<dbReference type="PANTHER" id="PTHR12612">
    <property type="entry name" value="NUCLEAR TRANSPORT FACTOR 2"/>
    <property type="match status" value="1"/>
</dbReference>
<evidence type="ECO:0000256" key="2">
    <source>
        <dbReference type="ARBA" id="ARBA00022927"/>
    </source>
</evidence>
<dbReference type="InterPro" id="IPR002075">
    <property type="entry name" value="NTF2_dom"/>
</dbReference>
<dbReference type="Pfam" id="PF02136">
    <property type="entry name" value="NTF2"/>
    <property type="match status" value="1"/>
</dbReference>
<dbReference type="GO" id="GO:0015031">
    <property type="term" value="P:protein transport"/>
    <property type="evidence" value="ECO:0007669"/>
    <property type="project" value="UniProtKB-KW"/>
</dbReference>
<reference evidence="7 9" key="1">
    <citation type="submission" date="2019-07" db="EMBL/GenBank/DDBJ databases">
        <title>Draft genome assembly of a fouling barnacle, Amphibalanus amphitrite (Darwin, 1854): The first reference genome for Thecostraca.</title>
        <authorList>
            <person name="Kim W."/>
        </authorList>
    </citation>
    <scope>NUCLEOTIDE SEQUENCE [LARGE SCALE GENOMIC DNA]</scope>
    <source>
        <strain evidence="7">SNU_AA5</strain>
        <tissue evidence="7">Soma without cirri and trophi</tissue>
    </source>
</reference>
<dbReference type="GO" id="GO:0051028">
    <property type="term" value="P:mRNA transport"/>
    <property type="evidence" value="ECO:0007669"/>
    <property type="project" value="UniProtKB-UniRule"/>
</dbReference>
<keyword evidence="9" id="KW-1185">Reference proteome</keyword>
<dbReference type="InterPro" id="IPR032710">
    <property type="entry name" value="NTF2-like_dom_sf"/>
</dbReference>
<feature type="domain" description="NTF2" evidence="6">
    <location>
        <begin position="1"/>
        <end position="104"/>
    </location>
</feature>
<dbReference type="OrthoDB" id="25408at2759"/>